<dbReference type="PROSITE" id="PS00018">
    <property type="entry name" value="EF_HAND_1"/>
    <property type="match status" value="3"/>
</dbReference>
<dbReference type="GO" id="GO:0005509">
    <property type="term" value="F:calcium ion binding"/>
    <property type="evidence" value="ECO:0007669"/>
    <property type="project" value="InterPro"/>
</dbReference>
<proteinExistence type="predicted"/>
<feature type="chain" id="PRO_5021978114" evidence="4">
    <location>
        <begin position="21"/>
        <end position="464"/>
    </location>
</feature>
<reference evidence="6 7" key="1">
    <citation type="submission" date="2019-02" db="EMBL/GenBank/DDBJ databases">
        <title>Deep-cultivation of Planctomycetes and their phenomic and genomic characterization uncovers novel biology.</title>
        <authorList>
            <person name="Wiegand S."/>
            <person name="Jogler M."/>
            <person name="Boedeker C."/>
            <person name="Pinto D."/>
            <person name="Vollmers J."/>
            <person name="Rivas-Marin E."/>
            <person name="Kohn T."/>
            <person name="Peeters S.H."/>
            <person name="Heuer A."/>
            <person name="Rast P."/>
            <person name="Oberbeckmann S."/>
            <person name="Bunk B."/>
            <person name="Jeske O."/>
            <person name="Meyerdierks A."/>
            <person name="Storesund J.E."/>
            <person name="Kallscheuer N."/>
            <person name="Luecker S."/>
            <person name="Lage O.M."/>
            <person name="Pohl T."/>
            <person name="Merkel B.J."/>
            <person name="Hornburger P."/>
            <person name="Mueller R.-W."/>
            <person name="Bruemmer F."/>
            <person name="Labrenz M."/>
            <person name="Spormann A.M."/>
            <person name="Op den Camp H."/>
            <person name="Overmann J."/>
            <person name="Amann R."/>
            <person name="Jetten M.S.M."/>
            <person name="Mascher T."/>
            <person name="Medema M.H."/>
            <person name="Devos D.P."/>
            <person name="Kaster A.-K."/>
            <person name="Ovreas L."/>
            <person name="Rohde M."/>
            <person name="Galperin M.Y."/>
            <person name="Jogler C."/>
        </authorList>
    </citation>
    <scope>NUCLEOTIDE SEQUENCE [LARGE SCALE GENOMIC DNA]</scope>
    <source>
        <strain evidence="6 7">Pan161</strain>
    </source>
</reference>
<sequence precursor="true">MRTVLFVMLSILTTGMQVNAGQDKAEQQPTTLLALSEAGQTRLIDIQVSVDHLPYDKYWTKTFDALFNFADCNSDGVLSEAELRLVPSARAVRLSLGSAFTPPVASLQSLKEIVADETQKCSREQLKQYYLSHGAGRLQIGSGKLTNTAAITAALIQTLDTDKDGILSQVELQNAETALRRLDTNDDELIGVGELVPNATYPGTWAARALRPATEVDLSSTNENRLVLKQLLTRPADPSMEKSLWQINIADQLADQPLKVATNAQCKSWSVPGPQKELFHELREEIANAAAEPPEESTGNSSRNRRSSRAWLTPLADRDSDGKLSQQEIDRWLELQKQLIHGQLLISVYYGGGLFELLDTNHDAGLSIRELRSAWQILDSASCTSENHADLTRVPNVVLFVVSQGYPQSLARTSTPEVEWFRLMDRNRDGDVSRREFTGSPAAFDRLDQDHDGLISPDEAGKAN</sequence>
<dbReference type="AlphaFoldDB" id="A0A517VL55"/>
<keyword evidence="4" id="KW-0732">Signal</keyword>
<dbReference type="PROSITE" id="PS50222">
    <property type="entry name" value="EF_HAND_2"/>
    <property type="match status" value="1"/>
</dbReference>
<keyword evidence="1" id="KW-0479">Metal-binding</keyword>
<dbReference type="InterPro" id="IPR018247">
    <property type="entry name" value="EF_Hand_1_Ca_BS"/>
</dbReference>
<gene>
    <name evidence="6" type="ORF">Pan161_53620</name>
</gene>
<dbReference type="Pfam" id="PF13202">
    <property type="entry name" value="EF-hand_5"/>
    <property type="match status" value="3"/>
</dbReference>
<evidence type="ECO:0000256" key="3">
    <source>
        <dbReference type="SAM" id="MobiDB-lite"/>
    </source>
</evidence>
<feature type="region of interest" description="Disordered" evidence="3">
    <location>
        <begin position="289"/>
        <end position="312"/>
    </location>
</feature>
<feature type="domain" description="EF-hand" evidence="5">
    <location>
        <begin position="442"/>
        <end position="464"/>
    </location>
</feature>
<organism evidence="6 7">
    <name type="scientific">Gimesia algae</name>
    <dbReference type="NCBI Taxonomy" id="2527971"/>
    <lineage>
        <taxon>Bacteria</taxon>
        <taxon>Pseudomonadati</taxon>
        <taxon>Planctomycetota</taxon>
        <taxon>Planctomycetia</taxon>
        <taxon>Planctomycetales</taxon>
        <taxon>Planctomycetaceae</taxon>
        <taxon>Gimesia</taxon>
    </lineage>
</organism>
<evidence type="ECO:0000256" key="2">
    <source>
        <dbReference type="ARBA" id="ARBA00022737"/>
    </source>
</evidence>
<feature type="region of interest" description="Disordered" evidence="3">
    <location>
        <begin position="432"/>
        <end position="464"/>
    </location>
</feature>
<dbReference type="InterPro" id="IPR011992">
    <property type="entry name" value="EF-hand-dom_pair"/>
</dbReference>
<name>A0A517VL55_9PLAN</name>
<feature type="signal peptide" evidence="4">
    <location>
        <begin position="1"/>
        <end position="20"/>
    </location>
</feature>
<dbReference type="EMBL" id="CP036343">
    <property type="protein sequence ID" value="QDT93680.1"/>
    <property type="molecule type" value="Genomic_DNA"/>
</dbReference>
<dbReference type="PANTHER" id="PTHR10827:SF98">
    <property type="entry name" value="45 KDA CALCIUM-BINDING PROTEIN"/>
    <property type="match status" value="1"/>
</dbReference>
<dbReference type="Proteomes" id="UP000316855">
    <property type="component" value="Chromosome"/>
</dbReference>
<protein>
    <submittedName>
        <fullName evidence="6">Transaldolase/EF-hand domain-containing protein</fullName>
    </submittedName>
</protein>
<dbReference type="KEGG" id="gax:Pan161_53620"/>
<evidence type="ECO:0000259" key="5">
    <source>
        <dbReference type="PROSITE" id="PS50222"/>
    </source>
</evidence>
<evidence type="ECO:0000313" key="7">
    <source>
        <dbReference type="Proteomes" id="UP000316855"/>
    </source>
</evidence>
<accession>A0A517VL55</accession>
<dbReference type="PANTHER" id="PTHR10827">
    <property type="entry name" value="RETICULOCALBIN"/>
    <property type="match status" value="1"/>
</dbReference>
<dbReference type="InterPro" id="IPR002048">
    <property type="entry name" value="EF_hand_dom"/>
</dbReference>
<dbReference type="OrthoDB" id="260830at2"/>
<dbReference type="RefSeq" id="WP_145231658.1">
    <property type="nucleotide sequence ID" value="NZ_CP036343.1"/>
</dbReference>
<keyword evidence="7" id="KW-1185">Reference proteome</keyword>
<feature type="compositionally biased region" description="Basic and acidic residues" evidence="3">
    <location>
        <begin position="445"/>
        <end position="464"/>
    </location>
</feature>
<evidence type="ECO:0000256" key="1">
    <source>
        <dbReference type="ARBA" id="ARBA00022723"/>
    </source>
</evidence>
<evidence type="ECO:0000313" key="6">
    <source>
        <dbReference type="EMBL" id="QDT93680.1"/>
    </source>
</evidence>
<keyword evidence="2" id="KW-0677">Repeat</keyword>
<evidence type="ECO:0000256" key="4">
    <source>
        <dbReference type="SAM" id="SignalP"/>
    </source>
</evidence>
<dbReference type="SUPFAM" id="SSF47473">
    <property type="entry name" value="EF-hand"/>
    <property type="match status" value="2"/>
</dbReference>
<dbReference type="Gene3D" id="1.10.238.10">
    <property type="entry name" value="EF-hand"/>
    <property type="match status" value="3"/>
</dbReference>